<dbReference type="RefSeq" id="WP_012820413.1">
    <property type="nucleotide sequence ID" value="NC_013410.1"/>
</dbReference>
<evidence type="ECO:0000313" key="2">
    <source>
        <dbReference type="EMBL" id="ACX74183.1"/>
    </source>
</evidence>
<feature type="transmembrane region" description="Helical" evidence="1">
    <location>
        <begin position="20"/>
        <end position="38"/>
    </location>
</feature>
<dbReference type="Proteomes" id="UP000001497">
    <property type="component" value="Chromosome"/>
</dbReference>
<dbReference type="STRING" id="59374.FSU_0996"/>
<dbReference type="HOGENOM" id="CLU_2232570_0_0_0"/>
<protein>
    <submittedName>
        <fullName evidence="3">Uncharacterized protein</fullName>
    </submittedName>
</protein>
<keyword evidence="1" id="KW-0812">Transmembrane</keyword>
<accession>C9RM21</accession>
<evidence type="ECO:0000256" key="1">
    <source>
        <dbReference type="SAM" id="Phobius"/>
    </source>
</evidence>
<dbReference type="EMBL" id="CP002158">
    <property type="protein sequence ID" value="ADL25945.1"/>
    <property type="molecule type" value="Genomic_DNA"/>
</dbReference>
<reference evidence="3" key="3">
    <citation type="submission" date="2010-08" db="EMBL/GenBank/DDBJ databases">
        <authorList>
            <person name="Durkin A.S."/>
            <person name="Nelson K.E."/>
            <person name="Morrison M."/>
            <person name="Forsberg C.W."/>
            <person name="Wilson D.B."/>
            <person name="Russell J.B."/>
            <person name="Cann I.K.O."/>
            <person name="Mackie R.I."/>
            <person name="White B.A."/>
        </authorList>
    </citation>
    <scope>NUCLEOTIDE SEQUENCE</scope>
    <source>
        <strain evidence="3">S85</strain>
    </source>
</reference>
<proteinExistence type="predicted"/>
<dbReference type="EMBL" id="CP001792">
    <property type="protein sequence ID" value="ACX74183.1"/>
    <property type="molecule type" value="Genomic_DNA"/>
</dbReference>
<reference evidence="4" key="2">
    <citation type="submission" date="2010-08" db="EMBL/GenBank/DDBJ databases">
        <title>Complete sequence of Fibrobacter succinogenes subsp. succinogenes S85.</title>
        <authorList>
            <person name="Durkin A.S."/>
            <person name="Nelson K.E."/>
            <person name="Morrison M."/>
            <person name="Forsberg C.W."/>
            <person name="Wilson D.B."/>
            <person name="Russell J.B."/>
            <person name="Cann I.K.O."/>
            <person name="Mackie R.I."/>
            <person name="White B.A."/>
        </authorList>
    </citation>
    <scope>NUCLEOTIDE SEQUENCE [LARGE SCALE GENOMIC DNA]</scope>
    <source>
        <strain evidence="4">ATCC 19169 / S85</strain>
    </source>
</reference>
<sequence>MIDNVQNETEKTGKHSVMGFVLMLVAVASLVFMVPVYMQNCVNSLYGTLYGLKEKSSLLHREILLKDYEINKLMSMDHLAKFAERTGLGLNDVPVKIMITGESRE</sequence>
<keyword evidence="1" id="KW-1133">Transmembrane helix</keyword>
<dbReference type="KEGG" id="fsc:FSU_0996"/>
<reference evidence="2 5" key="1">
    <citation type="submission" date="2009-10" db="EMBL/GenBank/DDBJ databases">
        <title>Complete sequence of Fibrobacter succinogenes subsp. succinogenes S85.</title>
        <authorList>
            <consortium name="US DOE Joint Genome Institute"/>
            <person name="Lucas S."/>
            <person name="Copeland A."/>
            <person name="Lapidus A."/>
            <person name="Glavina del Rio T."/>
            <person name="Tice H."/>
            <person name="Bruce D."/>
            <person name="Goodwin L."/>
            <person name="Pitluck S."/>
            <person name="Chertkov O."/>
            <person name="Detter J.C."/>
            <person name="Han C."/>
            <person name="Tapia R."/>
            <person name="Larimer F."/>
            <person name="Land M."/>
            <person name="Hauser L."/>
            <person name="Kyrpides N."/>
            <person name="Mikhailova N."/>
            <person name="Weimer P.J."/>
            <person name="Stevenson D.M."/>
            <person name="Boyum J."/>
            <person name="Brumm P.I."/>
            <person name="Mead D."/>
        </authorList>
    </citation>
    <scope>NUCLEOTIDE SEQUENCE [LARGE SCALE GENOMIC DNA]</scope>
    <source>
        <strain evidence="5">ATCC 19169 / S85</strain>
        <strain evidence="2">S85</strain>
    </source>
</reference>
<keyword evidence="1" id="KW-0472">Membrane</keyword>
<organism evidence="3 4">
    <name type="scientific">Fibrobacter succinogenes (strain ATCC 19169 / S85)</name>
    <dbReference type="NCBI Taxonomy" id="59374"/>
    <lineage>
        <taxon>Bacteria</taxon>
        <taxon>Pseudomonadati</taxon>
        <taxon>Fibrobacterota</taxon>
        <taxon>Fibrobacteria</taxon>
        <taxon>Fibrobacterales</taxon>
        <taxon>Fibrobacteraceae</taxon>
        <taxon>Fibrobacter</taxon>
    </lineage>
</organism>
<name>C9RM21_FIBSS</name>
<dbReference type="OrthoDB" id="9808387at2"/>
<evidence type="ECO:0000313" key="4">
    <source>
        <dbReference type="Proteomes" id="UP000000517"/>
    </source>
</evidence>
<dbReference type="AlphaFoldDB" id="C9RM21"/>
<keyword evidence="5" id="KW-1185">Reference proteome</keyword>
<evidence type="ECO:0000313" key="5">
    <source>
        <dbReference type="Proteomes" id="UP000001497"/>
    </source>
</evidence>
<dbReference type="KEGG" id="fsu:Fisuc_0571"/>
<gene>
    <name evidence="2" type="ordered locus">Fisuc_0571</name>
    <name evidence="3" type="ordered locus">FSU_0996</name>
</gene>
<evidence type="ECO:0000313" key="3">
    <source>
        <dbReference type="EMBL" id="ADL25945.1"/>
    </source>
</evidence>
<dbReference type="Proteomes" id="UP000000517">
    <property type="component" value="Chromosome"/>
</dbReference>